<evidence type="ECO:0000259" key="1">
    <source>
        <dbReference type="Pfam" id="PF12697"/>
    </source>
</evidence>
<comment type="caution">
    <text evidence="2">The sequence shown here is derived from an EMBL/GenBank/DDBJ whole genome shotgun (WGS) entry which is preliminary data.</text>
</comment>
<protein>
    <submittedName>
        <fullName evidence="2">Alpha/beta hydrolase</fullName>
    </submittedName>
</protein>
<dbReference type="Proteomes" id="UP001208938">
    <property type="component" value="Unassembled WGS sequence"/>
</dbReference>
<dbReference type="Pfam" id="PF12697">
    <property type="entry name" value="Abhydrolase_6"/>
    <property type="match status" value="1"/>
</dbReference>
<proteinExistence type="predicted"/>
<accession>A0ABT3H4W9</accession>
<dbReference type="SUPFAM" id="SSF53474">
    <property type="entry name" value="alpha/beta-Hydrolases"/>
    <property type="match status" value="1"/>
</dbReference>
<dbReference type="RefSeq" id="WP_264507570.1">
    <property type="nucleotide sequence ID" value="NZ_JAPDFL010000001.1"/>
</dbReference>
<feature type="domain" description="AB hydrolase-1" evidence="1">
    <location>
        <begin position="4"/>
        <end position="229"/>
    </location>
</feature>
<gene>
    <name evidence="2" type="ORF">OKW52_21885</name>
</gene>
<dbReference type="Gene3D" id="3.40.50.1820">
    <property type="entry name" value="alpha/beta hydrolase"/>
    <property type="match status" value="1"/>
</dbReference>
<dbReference type="PANTHER" id="PTHR37017">
    <property type="entry name" value="AB HYDROLASE-1 DOMAIN-CONTAINING PROTEIN-RELATED"/>
    <property type="match status" value="1"/>
</dbReference>
<keyword evidence="2" id="KW-0378">Hydrolase</keyword>
<dbReference type="InterPro" id="IPR000073">
    <property type="entry name" value="AB_hydrolase_1"/>
</dbReference>
<name>A0ABT3H4W9_9RHOB</name>
<dbReference type="InterPro" id="IPR052897">
    <property type="entry name" value="Sec-Metab_Biosynth_Hydrolase"/>
</dbReference>
<reference evidence="2 3" key="1">
    <citation type="submission" date="2022-10" db="EMBL/GenBank/DDBJ databases">
        <title>Pararhodobacter sp. nov., isolated from marine algae.</title>
        <authorList>
            <person name="Choi B.J."/>
            <person name="Kim J.M."/>
            <person name="Lee J.K."/>
            <person name="Choi D.G."/>
            <person name="Jeon C.O."/>
        </authorList>
    </citation>
    <scope>NUCLEOTIDE SEQUENCE [LARGE SCALE GENOMIC DNA]</scope>
    <source>
        <strain evidence="2 3">ZQ420</strain>
    </source>
</reference>
<dbReference type="PANTHER" id="PTHR37017:SF11">
    <property type="entry name" value="ESTERASE_LIPASE_THIOESTERASE DOMAIN-CONTAINING PROTEIN"/>
    <property type="match status" value="1"/>
</dbReference>
<keyword evidence="3" id="KW-1185">Reference proteome</keyword>
<sequence>MARIILVHGAWGNAKSWAAVEPLLTEAGHQVEALDLPGHGRGAEPSGEIGQEAYVDHVEARLLAGPPALLVGHSMGGIVIAQVASRQPKQVRACAFVTALLPRDGESLLGLIRQQATSGVMGAVRKGPVPGTTVLDPAAAEVLFPDATAKAAVLAMSAMSVQSDKAQKDKAVIGPGFAAVPRAYVFCDQDLVVTPALQRQMVAATPCEAEFTLHCGHAPMLTQPKALAEILLGLAAG</sequence>
<dbReference type="GO" id="GO:0016787">
    <property type="term" value="F:hydrolase activity"/>
    <property type="evidence" value="ECO:0007669"/>
    <property type="project" value="UniProtKB-KW"/>
</dbReference>
<dbReference type="InterPro" id="IPR029058">
    <property type="entry name" value="AB_hydrolase_fold"/>
</dbReference>
<evidence type="ECO:0000313" key="2">
    <source>
        <dbReference type="EMBL" id="MCW1934824.1"/>
    </source>
</evidence>
<organism evidence="2 3">
    <name type="scientific">Pararhodobacter zhoushanensis</name>
    <dbReference type="NCBI Taxonomy" id="2479545"/>
    <lineage>
        <taxon>Bacteria</taxon>
        <taxon>Pseudomonadati</taxon>
        <taxon>Pseudomonadota</taxon>
        <taxon>Alphaproteobacteria</taxon>
        <taxon>Rhodobacterales</taxon>
        <taxon>Paracoccaceae</taxon>
        <taxon>Pararhodobacter</taxon>
    </lineage>
</organism>
<dbReference type="EMBL" id="JAPDFL010000001">
    <property type="protein sequence ID" value="MCW1934824.1"/>
    <property type="molecule type" value="Genomic_DNA"/>
</dbReference>
<evidence type="ECO:0000313" key="3">
    <source>
        <dbReference type="Proteomes" id="UP001208938"/>
    </source>
</evidence>